<organism evidence="3 4">
    <name type="scientific">Modestobacter caceresii</name>
    <dbReference type="NCBI Taxonomy" id="1522368"/>
    <lineage>
        <taxon>Bacteria</taxon>
        <taxon>Bacillati</taxon>
        <taxon>Actinomycetota</taxon>
        <taxon>Actinomycetes</taxon>
        <taxon>Geodermatophilales</taxon>
        <taxon>Geodermatophilaceae</taxon>
        <taxon>Modestobacter</taxon>
    </lineage>
</organism>
<sequence>MFPGDELCFFYDEFVSGRHLIADTVVPCISEWLFHYELWLSTGEWHGGGLHPEEEPAGGRRRERYTRARRAPRRGTPSAPG</sequence>
<feature type="compositionally biased region" description="Basic and acidic residues" evidence="1">
    <location>
        <begin position="51"/>
        <end position="60"/>
    </location>
</feature>
<feature type="region of interest" description="Disordered" evidence="1">
    <location>
        <begin position="43"/>
        <end position="81"/>
    </location>
</feature>
<evidence type="ECO:0000259" key="2">
    <source>
        <dbReference type="Pfam" id="PF26395"/>
    </source>
</evidence>
<feature type="compositionally biased region" description="Basic residues" evidence="1">
    <location>
        <begin position="61"/>
        <end position="73"/>
    </location>
</feature>
<accession>A0A098Y3A5</accession>
<dbReference type="InterPro" id="IPR058588">
    <property type="entry name" value="E2-CBASS"/>
</dbReference>
<protein>
    <recommendedName>
        <fullName evidence="2">Type II CBASS E2 protein domain-containing protein</fullName>
    </recommendedName>
</protein>
<dbReference type="Proteomes" id="UP000029713">
    <property type="component" value="Unassembled WGS sequence"/>
</dbReference>
<dbReference type="OrthoDB" id="4736406at2"/>
<comment type="caution">
    <text evidence="3">The sequence shown here is derived from an EMBL/GenBank/DDBJ whole genome shotgun (WGS) entry which is preliminary data.</text>
</comment>
<dbReference type="Pfam" id="PF26395">
    <property type="entry name" value="E2-CBASS"/>
    <property type="match status" value="1"/>
</dbReference>
<evidence type="ECO:0000313" key="3">
    <source>
        <dbReference type="EMBL" id="KGH44954.1"/>
    </source>
</evidence>
<dbReference type="RefSeq" id="WP_036339261.1">
    <property type="nucleotide sequence ID" value="NZ_JPMX01000093.1"/>
</dbReference>
<keyword evidence="4" id="KW-1185">Reference proteome</keyword>
<proteinExistence type="predicted"/>
<reference evidence="3 4" key="1">
    <citation type="submission" date="2014-07" db="EMBL/GenBank/DDBJ databases">
        <title>Biosystematic studies on Modestobacter strains isolated from extreme hyper-arid desert soil and from historic building.</title>
        <authorList>
            <person name="Bukarasam K."/>
            <person name="Bull A."/>
            <person name="Girard G."/>
            <person name="van Wezel G."/>
            <person name="Goodfellow M."/>
        </authorList>
    </citation>
    <scope>NUCLEOTIDE SEQUENCE [LARGE SCALE GENOMIC DNA]</scope>
    <source>
        <strain evidence="3 4">KNN45-2b</strain>
    </source>
</reference>
<evidence type="ECO:0000313" key="4">
    <source>
        <dbReference type="Proteomes" id="UP000029713"/>
    </source>
</evidence>
<evidence type="ECO:0000256" key="1">
    <source>
        <dbReference type="SAM" id="MobiDB-lite"/>
    </source>
</evidence>
<name>A0A098Y3A5_9ACTN</name>
<gene>
    <name evidence="3" type="ORF">IN07_20325</name>
</gene>
<dbReference type="EMBL" id="JPMX01000093">
    <property type="protein sequence ID" value="KGH44954.1"/>
    <property type="molecule type" value="Genomic_DNA"/>
</dbReference>
<feature type="domain" description="Type II CBASS E2 protein" evidence="2">
    <location>
        <begin position="4"/>
        <end position="52"/>
    </location>
</feature>
<dbReference type="AlphaFoldDB" id="A0A098Y3A5"/>